<keyword evidence="5" id="KW-1185">Reference proteome</keyword>
<proteinExistence type="predicted"/>
<evidence type="ECO:0000313" key="4">
    <source>
        <dbReference type="EMBL" id="TCZ78396.1"/>
    </source>
</evidence>
<dbReference type="EMBL" id="SKFG01000005">
    <property type="protein sequence ID" value="TCZ78396.1"/>
    <property type="molecule type" value="Genomic_DNA"/>
</dbReference>
<dbReference type="Proteomes" id="UP000295418">
    <property type="component" value="Unassembled WGS sequence"/>
</dbReference>
<feature type="region of interest" description="Disordered" evidence="1">
    <location>
        <begin position="76"/>
        <end position="96"/>
    </location>
</feature>
<dbReference type="OrthoDB" id="663332at2"/>
<dbReference type="PANTHER" id="PTHR43308:SF5">
    <property type="entry name" value="S-LAYER PROTEIN _ PEPTIDOGLYCAN ENDO-BETA-N-ACETYLGLUCOSAMINIDASE"/>
    <property type="match status" value="1"/>
</dbReference>
<comment type="caution">
    <text evidence="4">The sequence shown here is derived from an EMBL/GenBank/DDBJ whole genome shotgun (WGS) entry which is preliminary data.</text>
</comment>
<dbReference type="AlphaFoldDB" id="A0A4R4EEF9"/>
<organism evidence="4 5">
    <name type="scientific">Paenibacillus albiflavus</name>
    <dbReference type="NCBI Taxonomy" id="2545760"/>
    <lineage>
        <taxon>Bacteria</taxon>
        <taxon>Bacillati</taxon>
        <taxon>Bacillota</taxon>
        <taxon>Bacilli</taxon>
        <taxon>Bacillales</taxon>
        <taxon>Paenibacillaceae</taxon>
        <taxon>Paenibacillus</taxon>
    </lineage>
</organism>
<sequence length="514" mass="54882">MSFTIDKTPPRVTGVTSGAPVYTTPVTISFNKGTATLNGVPFASGTTVSASGTYSLVVTDAAGNSTSISFTLRSASSGDGGGNSAGGSGGESSGSGEGNKMAINMIDIQINNVVYKNFAIVSVKTVNGKKVTTVQLDETKIIKELSSLHDSPIIVIPVQNGSDRVVVLLNSQLAKALDDKNMTVEVQTDNASYTLTANQFDMDAIAKSLGSNTPLKFNIEIANVPDHKVDSIRNKLGKISLVSPAIEFKITASSGGKTIEINKFLHFVQRRIAIPDGFDPIKITTGVVVTEDGNIVPVPTRLVQENGKYYAVMYSLTNSVYTVIGNEKTFSDIQKHWAKTHIEKLASKLIVQGISETSFKPDNQITRAEFTAILVRSLGLHAVGSSADYADVQKSNWFYKAVTIAANNGLTAEGNSNRFNPNEQMSRQEAMVMIAKAMHLAGMDVAISDKEVTELLGAFKDLERLDFSAKPAAALNVKYGVIVGYNGLISPGNVITRAETSIIIQRFLEAAKLN</sequence>
<dbReference type="PANTHER" id="PTHR43308">
    <property type="entry name" value="OUTER MEMBRANE PROTEIN ALPHA-RELATED"/>
    <property type="match status" value="1"/>
</dbReference>
<gene>
    <name evidence="4" type="ORF">E0485_07780</name>
    <name evidence="3" type="ORF">E0485_24495</name>
</gene>
<feature type="compositionally biased region" description="Gly residues" evidence="1">
    <location>
        <begin position="78"/>
        <end position="96"/>
    </location>
</feature>
<dbReference type="RefSeq" id="WP_132417433.1">
    <property type="nucleotide sequence ID" value="NZ_SKFG01000005.1"/>
</dbReference>
<evidence type="ECO:0000313" key="3">
    <source>
        <dbReference type="EMBL" id="TCZ67747.1"/>
    </source>
</evidence>
<evidence type="ECO:0000313" key="5">
    <source>
        <dbReference type="Proteomes" id="UP000295418"/>
    </source>
</evidence>
<feature type="domain" description="SLH" evidence="2">
    <location>
        <begin position="325"/>
        <end position="388"/>
    </location>
</feature>
<protein>
    <recommendedName>
        <fullName evidence="2">SLH domain-containing protein</fullName>
    </recommendedName>
</protein>
<evidence type="ECO:0000256" key="1">
    <source>
        <dbReference type="SAM" id="MobiDB-lite"/>
    </source>
</evidence>
<accession>A0A4R4EEF9</accession>
<dbReference type="Pfam" id="PF00395">
    <property type="entry name" value="SLH"/>
    <property type="match status" value="2"/>
</dbReference>
<evidence type="ECO:0000259" key="2">
    <source>
        <dbReference type="PROSITE" id="PS51272"/>
    </source>
</evidence>
<feature type="domain" description="SLH" evidence="2">
    <location>
        <begin position="389"/>
        <end position="448"/>
    </location>
</feature>
<feature type="domain" description="SLH" evidence="2">
    <location>
        <begin position="456"/>
        <end position="514"/>
    </location>
</feature>
<dbReference type="EMBL" id="SKFG01000080">
    <property type="protein sequence ID" value="TCZ67747.1"/>
    <property type="molecule type" value="Genomic_DNA"/>
</dbReference>
<dbReference type="InterPro" id="IPR001119">
    <property type="entry name" value="SLH_dom"/>
</dbReference>
<dbReference type="InterPro" id="IPR051465">
    <property type="entry name" value="Cell_Envelope_Struct_Comp"/>
</dbReference>
<dbReference type="PROSITE" id="PS51272">
    <property type="entry name" value="SLH"/>
    <property type="match status" value="3"/>
</dbReference>
<name>A0A4R4EEF9_9BACL</name>
<reference evidence="4 5" key="1">
    <citation type="submission" date="2019-03" db="EMBL/GenBank/DDBJ databases">
        <authorList>
            <person name="Kim M.K.M."/>
        </authorList>
    </citation>
    <scope>NUCLEOTIDE SEQUENCE [LARGE SCALE GENOMIC DNA]</scope>
    <source>
        <strain evidence="4 5">18JY21-1</strain>
    </source>
</reference>